<feature type="compositionally biased region" description="Polar residues" evidence="2">
    <location>
        <begin position="68"/>
        <end position="80"/>
    </location>
</feature>
<dbReference type="SMART" id="SM00028">
    <property type="entry name" value="TPR"/>
    <property type="match status" value="2"/>
</dbReference>
<evidence type="ECO:0000256" key="2">
    <source>
        <dbReference type="SAM" id="MobiDB-lite"/>
    </source>
</evidence>
<dbReference type="PROSITE" id="PS50005">
    <property type="entry name" value="TPR"/>
    <property type="match status" value="1"/>
</dbReference>
<dbReference type="KEGG" id="pef:A7E78_08500"/>
<organism evidence="4 5">
    <name type="scientific">Syntrophotalea acetylenivorans</name>
    <dbReference type="NCBI Taxonomy" id="1842532"/>
    <lineage>
        <taxon>Bacteria</taxon>
        <taxon>Pseudomonadati</taxon>
        <taxon>Thermodesulfobacteriota</taxon>
        <taxon>Desulfuromonadia</taxon>
        <taxon>Desulfuromonadales</taxon>
        <taxon>Syntrophotaleaceae</taxon>
        <taxon>Syntrophotalea</taxon>
    </lineage>
</organism>
<dbReference type="InterPro" id="IPR011990">
    <property type="entry name" value="TPR-like_helical_dom_sf"/>
</dbReference>
<keyword evidence="3" id="KW-0472">Membrane</keyword>
<evidence type="ECO:0000313" key="5">
    <source>
        <dbReference type="Proteomes" id="UP000182517"/>
    </source>
</evidence>
<keyword evidence="5" id="KW-1185">Reference proteome</keyword>
<feature type="repeat" description="TPR" evidence="1">
    <location>
        <begin position="374"/>
        <end position="407"/>
    </location>
</feature>
<name>A0A1L3GPQ8_9BACT</name>
<gene>
    <name evidence="4" type="ORF">A7E78_08500</name>
</gene>
<accession>A0A1L3GPQ8</accession>
<reference evidence="4 5" key="1">
    <citation type="journal article" date="2017" name="Genome Announc.">
        <title>Complete Genome Sequences of Two Acetylene-Fermenting Pelobacter acetylenicus Strains.</title>
        <authorList>
            <person name="Sutton J.M."/>
            <person name="Baesman S.M."/>
            <person name="Fierst J.L."/>
            <person name="Poret-Peterson A.T."/>
            <person name="Oremland R.S."/>
            <person name="Dunlap D.S."/>
            <person name="Akob D.M."/>
        </authorList>
    </citation>
    <scope>NUCLEOTIDE SEQUENCE [LARGE SCALE GENOMIC DNA]</scope>
    <source>
        <strain evidence="4 5">SFB93</strain>
    </source>
</reference>
<proteinExistence type="predicted"/>
<evidence type="ECO:0000313" key="4">
    <source>
        <dbReference type="EMBL" id="APG27870.1"/>
    </source>
</evidence>
<keyword evidence="3" id="KW-1133">Transmembrane helix</keyword>
<dbReference type="STRING" id="1842532.A7E78_08500"/>
<feature type="region of interest" description="Disordered" evidence="2">
    <location>
        <begin position="223"/>
        <end position="267"/>
    </location>
</feature>
<dbReference type="RefSeq" id="WP_072283834.1">
    <property type="nucleotide sequence ID" value="NZ_CP015519.1"/>
</dbReference>
<keyword evidence="1" id="KW-0802">TPR repeat</keyword>
<dbReference type="Proteomes" id="UP000182517">
    <property type="component" value="Chromosome"/>
</dbReference>
<dbReference type="Pfam" id="PF13432">
    <property type="entry name" value="TPR_16"/>
    <property type="match status" value="2"/>
</dbReference>
<protein>
    <submittedName>
        <fullName evidence="4">Uncharacterized protein</fullName>
    </submittedName>
</protein>
<feature type="region of interest" description="Disordered" evidence="2">
    <location>
        <begin position="67"/>
        <end position="97"/>
    </location>
</feature>
<evidence type="ECO:0000256" key="1">
    <source>
        <dbReference type="PROSITE-ProRule" id="PRU00339"/>
    </source>
</evidence>
<feature type="transmembrane region" description="Helical" evidence="3">
    <location>
        <begin position="37"/>
        <end position="56"/>
    </location>
</feature>
<dbReference type="Gene3D" id="1.25.40.10">
    <property type="entry name" value="Tetratricopeptide repeat domain"/>
    <property type="match status" value="1"/>
</dbReference>
<dbReference type="InterPro" id="IPR019734">
    <property type="entry name" value="TPR_rpt"/>
</dbReference>
<dbReference type="SUPFAM" id="SSF48452">
    <property type="entry name" value="TPR-like"/>
    <property type="match status" value="1"/>
</dbReference>
<evidence type="ECO:0000256" key="3">
    <source>
        <dbReference type="SAM" id="Phobius"/>
    </source>
</evidence>
<dbReference type="EMBL" id="CP015519">
    <property type="protein sequence ID" value="APG27870.1"/>
    <property type="molecule type" value="Genomic_DNA"/>
</dbReference>
<dbReference type="AlphaFoldDB" id="A0A1L3GPQ8"/>
<keyword evidence="3" id="KW-0812">Transmembrane</keyword>
<feature type="compositionally biased region" description="Polar residues" evidence="2">
    <location>
        <begin position="245"/>
        <end position="254"/>
    </location>
</feature>
<dbReference type="OrthoDB" id="5406098at2"/>
<sequence>MSLINQMLKDLEARQQGGGEEQSVSVLRVNPSSWRSLPWLIGGVLAAALLAGFLFWSQASEKTALPPLTNNSSAKPSPNNEPAVAQGATDSQNGTGPLSDAVSLNAIRLREVDSFIHFEADFDRPPIYHFTLAKDRRSLHIDLVAVRQIAELPTVTQGRWLAGLQTRQEDTGLAVSLISMPSVTIRDFSATMQALGTGYRLLLDLYPEAPAETLGTLENQLSSDAEEAGSVANKAADDPKPGREVSQQTASTEPPGTPFQKTVKPSAKDLAEQAYRQGQLALAAGQNQDGAASLLQALELHPAHLEARQALVSEYLREQRQAEAGHLLAEGLRLDPTQLIMRLRYAELLMTQGALEKARDLLLDAPTRSPLAAPQLHALLGAIYQRIGQYQAAAQEYQALLTTQPDNGLWLMGLGIAREHAGSPGEAVVAYRAALAGRGLSPALNNYVRQRLTVLQP</sequence>